<evidence type="ECO:0000256" key="4">
    <source>
        <dbReference type="ARBA" id="ARBA00022801"/>
    </source>
</evidence>
<gene>
    <name evidence="9" type="primary">yrrK</name>
    <name evidence="7" type="synonym">ruvX</name>
    <name evidence="8" type="ORF">HF861_08275</name>
    <name evidence="9" type="ORF">NCTC11087_00605</name>
    <name evidence="7" type="ORF">PND82_00030</name>
</gene>
<dbReference type="PANTHER" id="PTHR33317:SF4">
    <property type="entry name" value="POLYNUCLEOTIDYL TRANSFERASE, RIBONUCLEASE H-LIKE SUPERFAMILY PROTEIN"/>
    <property type="match status" value="1"/>
</dbReference>
<dbReference type="GO" id="GO:0016788">
    <property type="term" value="F:hydrolase activity, acting on ester bonds"/>
    <property type="evidence" value="ECO:0007669"/>
    <property type="project" value="UniProtKB-UniRule"/>
</dbReference>
<comment type="subcellular location">
    <subcellularLocation>
        <location evidence="5">Cytoplasm</location>
    </subcellularLocation>
</comment>
<dbReference type="InterPro" id="IPR005227">
    <property type="entry name" value="YqgF"/>
</dbReference>
<reference evidence="9 10" key="1">
    <citation type="submission" date="2018-06" db="EMBL/GenBank/DDBJ databases">
        <authorList>
            <consortium name="Pathogen Informatics"/>
            <person name="Doyle S."/>
        </authorList>
    </citation>
    <scope>NUCLEOTIDE SEQUENCE [LARGE SCALE GENOMIC DNA]</scope>
    <source>
        <strain evidence="9 10">NCTC11087</strain>
    </source>
</reference>
<keyword evidence="2 5" id="KW-0690">Ribosome biogenesis</keyword>
<reference evidence="8 11" key="2">
    <citation type="submission" date="2020-04" db="EMBL/GenBank/DDBJ databases">
        <authorList>
            <person name="Hitch T.C.A."/>
            <person name="Wylensek D."/>
            <person name="Clavel T."/>
        </authorList>
    </citation>
    <scope>NUCLEOTIDE SEQUENCE [LARGE SCALE GENOMIC DNA]</scope>
    <source>
        <strain evidence="8 11">BSM-383-APC-22F</strain>
    </source>
</reference>
<dbReference type="RefSeq" id="WP_022789112.1">
    <property type="nucleotide sequence ID" value="NZ_CALEXM010000027.1"/>
</dbReference>
<dbReference type="Pfam" id="PF03652">
    <property type="entry name" value="RuvX"/>
    <property type="match status" value="1"/>
</dbReference>
<evidence type="ECO:0000256" key="5">
    <source>
        <dbReference type="HAMAP-Rule" id="MF_00651"/>
    </source>
</evidence>
<dbReference type="CDD" id="cd16964">
    <property type="entry name" value="YqgF"/>
    <property type="match status" value="1"/>
</dbReference>
<keyword evidence="1 5" id="KW-0963">Cytoplasm</keyword>
<proteinExistence type="inferred from homology"/>
<dbReference type="OrthoDB" id="9796140at2"/>
<dbReference type="GO" id="GO:0004518">
    <property type="term" value="F:nuclease activity"/>
    <property type="evidence" value="ECO:0007669"/>
    <property type="project" value="UniProtKB-KW"/>
</dbReference>
<evidence type="ECO:0000259" key="6">
    <source>
        <dbReference type="SMART" id="SM00732"/>
    </source>
</evidence>
<dbReference type="Proteomes" id="UP001212981">
    <property type="component" value="Unassembled WGS sequence"/>
</dbReference>
<name>A0A380LPH6_9FIRM</name>
<dbReference type="SUPFAM" id="SSF53098">
    <property type="entry name" value="Ribonuclease H-like"/>
    <property type="match status" value="1"/>
</dbReference>
<dbReference type="EMBL" id="JAQLXO010000001">
    <property type="protein sequence ID" value="MDB7981202.1"/>
    <property type="molecule type" value="Genomic_DNA"/>
</dbReference>
<protein>
    <recommendedName>
        <fullName evidence="5">Putative pre-16S rRNA nuclease</fullName>
        <ecNumber evidence="5">3.1.-.-</ecNumber>
    </recommendedName>
</protein>
<sequence>MARIIGLDLGSVTCGVAISDATGLVARTLKTIRFPSEDYDICFDEVLDLLEKNQVKKVVLGLPKHMNGDIGTRAEISIQFAEELKKEGYDVTLWDERLTTVSATRILLEGDVSRKKRKKIIDQLAAVEILQGYLDQQNGGV</sequence>
<dbReference type="Proteomes" id="UP000255523">
    <property type="component" value="Unassembled WGS sequence"/>
</dbReference>
<comment type="similarity">
    <text evidence="5">Belongs to the YqgF HJR family.</text>
</comment>
<feature type="domain" description="YqgF/RNase H-like" evidence="6">
    <location>
        <begin position="2"/>
        <end position="103"/>
    </location>
</feature>
<dbReference type="InterPro" id="IPR006641">
    <property type="entry name" value="YqgF/RNaseH-like_dom"/>
</dbReference>
<dbReference type="InterPro" id="IPR012337">
    <property type="entry name" value="RNaseH-like_sf"/>
</dbReference>
<dbReference type="SMART" id="SM00732">
    <property type="entry name" value="YqgFc"/>
    <property type="match status" value="1"/>
</dbReference>
<evidence type="ECO:0000313" key="10">
    <source>
        <dbReference type="Proteomes" id="UP000255523"/>
    </source>
</evidence>
<evidence type="ECO:0000313" key="8">
    <source>
        <dbReference type="EMBL" id="NME44878.1"/>
    </source>
</evidence>
<evidence type="ECO:0000256" key="2">
    <source>
        <dbReference type="ARBA" id="ARBA00022517"/>
    </source>
</evidence>
<dbReference type="EMBL" id="UHFX01000003">
    <property type="protein sequence ID" value="SUO03736.1"/>
    <property type="molecule type" value="Genomic_DNA"/>
</dbReference>
<organism evidence="9 10">
    <name type="scientific">Faecalicoccus pleomorphus</name>
    <dbReference type="NCBI Taxonomy" id="1323"/>
    <lineage>
        <taxon>Bacteria</taxon>
        <taxon>Bacillati</taxon>
        <taxon>Bacillota</taxon>
        <taxon>Erysipelotrichia</taxon>
        <taxon>Erysipelotrichales</taxon>
        <taxon>Erysipelotrichaceae</taxon>
        <taxon>Faecalicoccus</taxon>
    </lineage>
</organism>
<dbReference type="GO" id="GO:0005829">
    <property type="term" value="C:cytosol"/>
    <property type="evidence" value="ECO:0007669"/>
    <property type="project" value="TreeGrafter"/>
</dbReference>
<dbReference type="EC" id="3.1.-.-" evidence="5"/>
<dbReference type="GO" id="GO:0000967">
    <property type="term" value="P:rRNA 5'-end processing"/>
    <property type="evidence" value="ECO:0007669"/>
    <property type="project" value="UniProtKB-UniRule"/>
</dbReference>
<dbReference type="InterPro" id="IPR037027">
    <property type="entry name" value="YqgF/RNaseH-like_dom_sf"/>
</dbReference>
<evidence type="ECO:0000313" key="7">
    <source>
        <dbReference type="EMBL" id="MDB7981202.1"/>
    </source>
</evidence>
<evidence type="ECO:0000313" key="11">
    <source>
        <dbReference type="Proteomes" id="UP000540014"/>
    </source>
</evidence>
<dbReference type="HAMAP" id="MF_00651">
    <property type="entry name" value="Nuclease_YqgF"/>
    <property type="match status" value="1"/>
</dbReference>
<evidence type="ECO:0000256" key="3">
    <source>
        <dbReference type="ARBA" id="ARBA00022722"/>
    </source>
</evidence>
<dbReference type="Gene3D" id="3.30.420.140">
    <property type="entry name" value="YqgF/RNase H-like domain"/>
    <property type="match status" value="1"/>
</dbReference>
<dbReference type="GeneID" id="77461588"/>
<keyword evidence="3 5" id="KW-0540">Nuclease</keyword>
<dbReference type="NCBIfam" id="TIGR00250">
    <property type="entry name" value="RNAse_H_YqgF"/>
    <property type="match status" value="1"/>
</dbReference>
<accession>A0A380LPH6</accession>
<evidence type="ECO:0000256" key="1">
    <source>
        <dbReference type="ARBA" id="ARBA00022490"/>
    </source>
</evidence>
<reference evidence="7" key="3">
    <citation type="submission" date="2023-01" db="EMBL/GenBank/DDBJ databases">
        <title>Human gut microbiome strain richness.</title>
        <authorList>
            <person name="Chen-Liaw A."/>
        </authorList>
    </citation>
    <scope>NUCLEOTIDE SEQUENCE</scope>
    <source>
        <strain evidence="7">D8_m1001271B151109d0_201107</strain>
    </source>
</reference>
<dbReference type="EMBL" id="JABAFR010000019">
    <property type="protein sequence ID" value="NME44878.1"/>
    <property type="molecule type" value="Genomic_DNA"/>
</dbReference>
<evidence type="ECO:0000313" key="9">
    <source>
        <dbReference type="EMBL" id="SUO03736.1"/>
    </source>
</evidence>
<dbReference type="PANTHER" id="PTHR33317">
    <property type="entry name" value="POLYNUCLEOTIDYL TRANSFERASE, RIBONUCLEASE H-LIKE SUPERFAMILY PROTEIN"/>
    <property type="match status" value="1"/>
</dbReference>
<keyword evidence="4 5" id="KW-0378">Hydrolase</keyword>
<dbReference type="AlphaFoldDB" id="A0A380LPH6"/>
<comment type="function">
    <text evidence="5">Could be a nuclease involved in processing of the 5'-end of pre-16S rRNA.</text>
</comment>
<dbReference type="Proteomes" id="UP000540014">
    <property type="component" value="Unassembled WGS sequence"/>
</dbReference>
<keyword evidence="10" id="KW-1185">Reference proteome</keyword>